<feature type="transmembrane region" description="Helical" evidence="2">
    <location>
        <begin position="206"/>
        <end position="224"/>
    </location>
</feature>
<dbReference type="EMBL" id="BAAAYU010000005">
    <property type="protein sequence ID" value="GAA3637747.1"/>
    <property type="molecule type" value="Genomic_DNA"/>
</dbReference>
<comment type="similarity">
    <text evidence="1">Belongs to the ThrE exporter (TC 2.A.79) family.</text>
</comment>
<dbReference type="InterPro" id="IPR051361">
    <property type="entry name" value="ThrE/Ser_Exporter"/>
</dbReference>
<sequence>MRRAACDNRAIPIMIPSYLLSILIAAGVLVAAAIILVAVRPRAVRDVEVDARAAAITGSLPISPDDEPDAQAILDATQAVGQAMTQAGYSVETVQRALRDIAHANGLVESEALVFPNAVLMSARGAGQHQTGAVSSDDGKLLLSQIDELQRTVDAARTGVLGPLSVVEKIARIRDMKPEYGPVIRVVAYGFLSGALSVLLGASWNGVAIAAGLGLVAGAALMISERMPRRYGALNTVALAFFVSLAVFLLLRAGFGYSILPALVAPLVLLLPGTLLSTAMLELTTGHLISGAGRLAGGATRLLLLGAGILSAAAVVGVPDIDFDVDASLLGPIAPWIAVAVLGVGISVHASAPRRALPWMLLVLYVAYAAQVLADQIVGGVISAFIGALVLTPVTSLVARQPTGPAALVTFTAGYWLLVPGALGLIGVTDLLDQDSAASASLLATLSTMVAIALGVLAGSAISNRLGRPAL</sequence>
<proteinExistence type="inferred from homology"/>
<evidence type="ECO:0000256" key="1">
    <source>
        <dbReference type="ARBA" id="ARBA00034125"/>
    </source>
</evidence>
<keyword evidence="5" id="KW-1185">Reference proteome</keyword>
<keyword evidence="2" id="KW-0812">Transmembrane</keyword>
<feature type="transmembrane region" description="Helical" evidence="2">
    <location>
        <begin position="302"/>
        <end position="321"/>
    </location>
</feature>
<accession>A0ABP7AQW5</accession>
<feature type="transmembrane region" description="Helical" evidence="2">
    <location>
        <begin position="380"/>
        <end position="399"/>
    </location>
</feature>
<evidence type="ECO:0000313" key="5">
    <source>
        <dbReference type="Proteomes" id="UP001501697"/>
    </source>
</evidence>
<keyword evidence="2" id="KW-1133">Transmembrane helix</keyword>
<gene>
    <name evidence="4" type="ORF">GCM10022200_21380</name>
</gene>
<feature type="transmembrane region" description="Helical" evidence="2">
    <location>
        <begin position="333"/>
        <end position="350"/>
    </location>
</feature>
<organism evidence="4 5">
    <name type="scientific">Microbacterium awajiense</name>
    <dbReference type="NCBI Taxonomy" id="415214"/>
    <lineage>
        <taxon>Bacteria</taxon>
        <taxon>Bacillati</taxon>
        <taxon>Actinomycetota</taxon>
        <taxon>Actinomycetes</taxon>
        <taxon>Micrococcales</taxon>
        <taxon>Microbacteriaceae</taxon>
        <taxon>Microbacterium</taxon>
    </lineage>
</organism>
<keyword evidence="2" id="KW-0472">Membrane</keyword>
<protein>
    <submittedName>
        <fullName evidence="4">Threonine/serine exporter family protein</fullName>
    </submittedName>
</protein>
<feature type="transmembrane region" description="Helical" evidence="2">
    <location>
        <begin position="406"/>
        <end position="428"/>
    </location>
</feature>
<feature type="transmembrane region" description="Helical" evidence="2">
    <location>
        <begin position="257"/>
        <end position="281"/>
    </location>
</feature>
<evidence type="ECO:0000313" key="4">
    <source>
        <dbReference type="EMBL" id="GAA3637747.1"/>
    </source>
</evidence>
<feature type="transmembrane region" description="Helical" evidence="2">
    <location>
        <begin position="18"/>
        <end position="39"/>
    </location>
</feature>
<feature type="domain" description="Threonine/serine exporter-like N-terminal" evidence="3">
    <location>
        <begin position="79"/>
        <end position="315"/>
    </location>
</feature>
<dbReference type="PANTHER" id="PTHR31082:SF4">
    <property type="entry name" value="PHEROMONE-REGULATED MEMBRANE PROTEIN 10"/>
    <property type="match status" value="1"/>
</dbReference>
<evidence type="ECO:0000259" key="3">
    <source>
        <dbReference type="Pfam" id="PF06738"/>
    </source>
</evidence>
<feature type="transmembrane region" description="Helical" evidence="2">
    <location>
        <begin position="357"/>
        <end position="374"/>
    </location>
</feature>
<feature type="transmembrane region" description="Helical" evidence="2">
    <location>
        <begin position="440"/>
        <end position="462"/>
    </location>
</feature>
<evidence type="ECO:0000256" key="2">
    <source>
        <dbReference type="SAM" id="Phobius"/>
    </source>
</evidence>
<dbReference type="Pfam" id="PF06738">
    <property type="entry name" value="ThrE"/>
    <property type="match status" value="1"/>
</dbReference>
<reference evidence="5" key="1">
    <citation type="journal article" date="2019" name="Int. J. Syst. Evol. Microbiol.">
        <title>The Global Catalogue of Microorganisms (GCM) 10K type strain sequencing project: providing services to taxonomists for standard genome sequencing and annotation.</title>
        <authorList>
            <consortium name="The Broad Institute Genomics Platform"/>
            <consortium name="The Broad Institute Genome Sequencing Center for Infectious Disease"/>
            <person name="Wu L."/>
            <person name="Ma J."/>
        </authorList>
    </citation>
    <scope>NUCLEOTIDE SEQUENCE [LARGE SCALE GENOMIC DNA]</scope>
    <source>
        <strain evidence="5">JCM 16544</strain>
    </source>
</reference>
<dbReference type="Proteomes" id="UP001501697">
    <property type="component" value="Unassembled WGS sequence"/>
</dbReference>
<feature type="transmembrane region" description="Helical" evidence="2">
    <location>
        <begin position="182"/>
        <end position="200"/>
    </location>
</feature>
<dbReference type="PANTHER" id="PTHR31082">
    <property type="entry name" value="PHEROMONE-REGULATED MEMBRANE PROTEIN 10"/>
    <property type="match status" value="1"/>
</dbReference>
<dbReference type="InterPro" id="IPR010619">
    <property type="entry name" value="ThrE-like_N"/>
</dbReference>
<comment type="caution">
    <text evidence="4">The sequence shown here is derived from an EMBL/GenBank/DDBJ whole genome shotgun (WGS) entry which is preliminary data.</text>
</comment>
<name>A0ABP7AQW5_9MICO</name>
<feature type="transmembrane region" description="Helical" evidence="2">
    <location>
        <begin position="231"/>
        <end position="251"/>
    </location>
</feature>